<dbReference type="Pfam" id="PF13359">
    <property type="entry name" value="DDE_Tnp_4"/>
    <property type="match status" value="1"/>
</dbReference>
<dbReference type="AlphaFoldDB" id="A0AAW2K2T7"/>
<keyword evidence="4" id="KW-0540">Nuclease</keyword>
<evidence type="ECO:0000256" key="3">
    <source>
        <dbReference type="ARBA" id="ARBA00006958"/>
    </source>
</evidence>
<feature type="domain" description="DDE Tnp4" evidence="8">
    <location>
        <begin position="66"/>
        <end position="125"/>
    </location>
</feature>
<evidence type="ECO:0000256" key="1">
    <source>
        <dbReference type="ARBA" id="ARBA00001968"/>
    </source>
</evidence>
<evidence type="ECO:0000259" key="8">
    <source>
        <dbReference type="Pfam" id="PF13359"/>
    </source>
</evidence>
<comment type="subcellular location">
    <subcellularLocation>
        <location evidence="2">Nucleus</location>
    </subcellularLocation>
</comment>
<comment type="caution">
    <text evidence="9">The sequence shown here is derived from an EMBL/GenBank/DDBJ whole genome shotgun (WGS) entry which is preliminary data.</text>
</comment>
<protein>
    <recommendedName>
        <fullName evidence="8">DDE Tnp4 domain-containing protein</fullName>
    </recommendedName>
</protein>
<dbReference type="GO" id="GO:0004518">
    <property type="term" value="F:nuclease activity"/>
    <property type="evidence" value="ECO:0007669"/>
    <property type="project" value="UniProtKB-KW"/>
</dbReference>
<evidence type="ECO:0000256" key="6">
    <source>
        <dbReference type="ARBA" id="ARBA00022801"/>
    </source>
</evidence>
<accession>A0AAW2K2T7</accession>
<evidence type="ECO:0000313" key="9">
    <source>
        <dbReference type="EMBL" id="KAL0300221.1"/>
    </source>
</evidence>
<dbReference type="EMBL" id="JACGWK010000372">
    <property type="protein sequence ID" value="KAL0300221.1"/>
    <property type="molecule type" value="Genomic_DNA"/>
</dbReference>
<dbReference type="PANTHER" id="PTHR22930">
    <property type="match status" value="1"/>
</dbReference>
<sequence length="185" mass="21390">MGPPCAQNRYRSGKGDLARYVLAICDFDMNFTYVFAGWEEVRPMPVSGHALLSWNEVSLPEWRGQGRPYGTLQDMFNHAHSRLQNVIERGFGLLKKRFPILQWGDASYLLNHQVDIVITCCTLHNFIRKFSNDDFIFNEPDEETPADMETFYHKGHPTTYELESQCILQDSIAMRCGHPTIRTRS</sequence>
<reference evidence="9" key="1">
    <citation type="submission" date="2020-06" db="EMBL/GenBank/DDBJ databases">
        <authorList>
            <person name="Li T."/>
            <person name="Hu X."/>
            <person name="Zhang T."/>
            <person name="Song X."/>
            <person name="Zhang H."/>
            <person name="Dai N."/>
            <person name="Sheng W."/>
            <person name="Hou X."/>
            <person name="Wei L."/>
        </authorList>
    </citation>
    <scope>NUCLEOTIDE SEQUENCE</scope>
    <source>
        <strain evidence="9">G01</strain>
        <tissue evidence="9">Leaf</tissue>
    </source>
</reference>
<dbReference type="GO" id="GO:0016787">
    <property type="term" value="F:hydrolase activity"/>
    <property type="evidence" value="ECO:0007669"/>
    <property type="project" value="UniProtKB-KW"/>
</dbReference>
<name>A0AAW2K2T7_9LAMI</name>
<evidence type="ECO:0000256" key="4">
    <source>
        <dbReference type="ARBA" id="ARBA00022722"/>
    </source>
</evidence>
<dbReference type="InterPro" id="IPR045249">
    <property type="entry name" value="HARBI1-like"/>
</dbReference>
<dbReference type="GO" id="GO:0046872">
    <property type="term" value="F:metal ion binding"/>
    <property type="evidence" value="ECO:0007669"/>
    <property type="project" value="UniProtKB-KW"/>
</dbReference>
<evidence type="ECO:0000256" key="5">
    <source>
        <dbReference type="ARBA" id="ARBA00022723"/>
    </source>
</evidence>
<comment type="cofactor">
    <cofactor evidence="1">
        <name>a divalent metal cation</name>
        <dbReference type="ChEBI" id="CHEBI:60240"/>
    </cofactor>
</comment>
<gene>
    <name evidence="9" type="ORF">Sangu_3133100</name>
</gene>
<reference evidence="9" key="2">
    <citation type="journal article" date="2024" name="Plant">
        <title>Genomic evolution and insights into agronomic trait innovations of Sesamum species.</title>
        <authorList>
            <person name="Miao H."/>
            <person name="Wang L."/>
            <person name="Qu L."/>
            <person name="Liu H."/>
            <person name="Sun Y."/>
            <person name="Le M."/>
            <person name="Wang Q."/>
            <person name="Wei S."/>
            <person name="Zheng Y."/>
            <person name="Lin W."/>
            <person name="Duan Y."/>
            <person name="Cao H."/>
            <person name="Xiong S."/>
            <person name="Wang X."/>
            <person name="Wei L."/>
            <person name="Li C."/>
            <person name="Ma Q."/>
            <person name="Ju M."/>
            <person name="Zhao R."/>
            <person name="Li G."/>
            <person name="Mu C."/>
            <person name="Tian Q."/>
            <person name="Mei H."/>
            <person name="Zhang T."/>
            <person name="Gao T."/>
            <person name="Zhang H."/>
        </authorList>
    </citation>
    <scope>NUCLEOTIDE SEQUENCE</scope>
    <source>
        <strain evidence="9">G01</strain>
    </source>
</reference>
<dbReference type="InterPro" id="IPR027806">
    <property type="entry name" value="HARBI1_dom"/>
</dbReference>
<organism evidence="9">
    <name type="scientific">Sesamum angustifolium</name>
    <dbReference type="NCBI Taxonomy" id="2727405"/>
    <lineage>
        <taxon>Eukaryota</taxon>
        <taxon>Viridiplantae</taxon>
        <taxon>Streptophyta</taxon>
        <taxon>Embryophyta</taxon>
        <taxon>Tracheophyta</taxon>
        <taxon>Spermatophyta</taxon>
        <taxon>Magnoliopsida</taxon>
        <taxon>eudicotyledons</taxon>
        <taxon>Gunneridae</taxon>
        <taxon>Pentapetalae</taxon>
        <taxon>asterids</taxon>
        <taxon>lamiids</taxon>
        <taxon>Lamiales</taxon>
        <taxon>Pedaliaceae</taxon>
        <taxon>Sesamum</taxon>
    </lineage>
</organism>
<proteinExistence type="inferred from homology"/>
<dbReference type="GO" id="GO:0005634">
    <property type="term" value="C:nucleus"/>
    <property type="evidence" value="ECO:0007669"/>
    <property type="project" value="UniProtKB-SubCell"/>
</dbReference>
<comment type="similarity">
    <text evidence="3">Belongs to the HARBI1 family.</text>
</comment>
<keyword evidence="5" id="KW-0479">Metal-binding</keyword>
<keyword evidence="7" id="KW-0539">Nucleus</keyword>
<evidence type="ECO:0000256" key="2">
    <source>
        <dbReference type="ARBA" id="ARBA00004123"/>
    </source>
</evidence>
<dbReference type="PANTHER" id="PTHR22930:SF259">
    <property type="entry name" value="OS08G0106900 PROTEIN"/>
    <property type="match status" value="1"/>
</dbReference>
<keyword evidence="6" id="KW-0378">Hydrolase</keyword>
<evidence type="ECO:0000256" key="7">
    <source>
        <dbReference type="ARBA" id="ARBA00023242"/>
    </source>
</evidence>